<accession>A0A6A5UAQ9</accession>
<protein>
    <recommendedName>
        <fullName evidence="3">Pectin lyase-like protein</fullName>
    </recommendedName>
</protein>
<dbReference type="Gene3D" id="2.160.20.10">
    <property type="entry name" value="Single-stranded right-handed beta-helix, Pectin lyase-like"/>
    <property type="match status" value="1"/>
</dbReference>
<organism evidence="1 2">
    <name type="scientific">Byssothecium circinans</name>
    <dbReference type="NCBI Taxonomy" id="147558"/>
    <lineage>
        <taxon>Eukaryota</taxon>
        <taxon>Fungi</taxon>
        <taxon>Dikarya</taxon>
        <taxon>Ascomycota</taxon>
        <taxon>Pezizomycotina</taxon>
        <taxon>Dothideomycetes</taxon>
        <taxon>Pleosporomycetidae</taxon>
        <taxon>Pleosporales</taxon>
        <taxon>Massarineae</taxon>
        <taxon>Massarinaceae</taxon>
        <taxon>Byssothecium</taxon>
    </lineage>
</organism>
<keyword evidence="2" id="KW-1185">Reference proteome</keyword>
<evidence type="ECO:0008006" key="3">
    <source>
        <dbReference type="Google" id="ProtNLM"/>
    </source>
</evidence>
<proteinExistence type="predicted"/>
<evidence type="ECO:0000313" key="2">
    <source>
        <dbReference type="Proteomes" id="UP000800035"/>
    </source>
</evidence>
<reference evidence="1" key="1">
    <citation type="journal article" date="2020" name="Stud. Mycol.">
        <title>101 Dothideomycetes genomes: a test case for predicting lifestyles and emergence of pathogens.</title>
        <authorList>
            <person name="Haridas S."/>
            <person name="Albert R."/>
            <person name="Binder M."/>
            <person name="Bloem J."/>
            <person name="Labutti K."/>
            <person name="Salamov A."/>
            <person name="Andreopoulos B."/>
            <person name="Baker S."/>
            <person name="Barry K."/>
            <person name="Bills G."/>
            <person name="Bluhm B."/>
            <person name="Cannon C."/>
            <person name="Castanera R."/>
            <person name="Culley D."/>
            <person name="Daum C."/>
            <person name="Ezra D."/>
            <person name="Gonzalez J."/>
            <person name="Henrissat B."/>
            <person name="Kuo A."/>
            <person name="Liang C."/>
            <person name="Lipzen A."/>
            <person name="Lutzoni F."/>
            <person name="Magnuson J."/>
            <person name="Mondo S."/>
            <person name="Nolan M."/>
            <person name="Ohm R."/>
            <person name="Pangilinan J."/>
            <person name="Park H.-J."/>
            <person name="Ramirez L."/>
            <person name="Alfaro M."/>
            <person name="Sun H."/>
            <person name="Tritt A."/>
            <person name="Yoshinaga Y."/>
            <person name="Zwiers L.-H."/>
            <person name="Turgeon B."/>
            <person name="Goodwin S."/>
            <person name="Spatafora J."/>
            <person name="Crous P."/>
            <person name="Grigoriev I."/>
        </authorList>
    </citation>
    <scope>NUCLEOTIDE SEQUENCE</scope>
    <source>
        <strain evidence="1">CBS 675.92</strain>
    </source>
</reference>
<dbReference type="AlphaFoldDB" id="A0A6A5UAQ9"/>
<gene>
    <name evidence="1" type="ORF">CC80DRAFT_236991</name>
</gene>
<dbReference type="InterPro" id="IPR012334">
    <property type="entry name" value="Pectin_lyas_fold"/>
</dbReference>
<evidence type="ECO:0000313" key="1">
    <source>
        <dbReference type="EMBL" id="KAF1961410.1"/>
    </source>
</evidence>
<dbReference type="Proteomes" id="UP000800035">
    <property type="component" value="Unassembled WGS sequence"/>
</dbReference>
<dbReference type="OrthoDB" id="187139at2759"/>
<name>A0A6A5UAQ9_9PLEO</name>
<sequence>MTPINFSPCRSCLFDHEGTLNISSKAEHWRVKPAGPHFPGVQVARRRSKTSTGVINGNSISGNEKLAPMVNTTQCSSTLVFENFSILNPLGTYFELDGHNPRIELPGLELSWSTPPATTPSRLDGFTITNTSDFRIRNTAIDPHVFLHKPSKRRPGIPRVESCMQYLPRRGMVRRRVARN</sequence>
<dbReference type="EMBL" id="ML976981">
    <property type="protein sequence ID" value="KAF1961410.1"/>
    <property type="molecule type" value="Genomic_DNA"/>
</dbReference>